<dbReference type="PANTHER" id="PTHR42690">
    <property type="entry name" value="THREONINE SYNTHASE FAMILY MEMBER"/>
    <property type="match status" value="1"/>
</dbReference>
<dbReference type="GO" id="GO:0030170">
    <property type="term" value="F:pyridoxal phosphate binding"/>
    <property type="evidence" value="ECO:0007669"/>
    <property type="project" value="InterPro"/>
</dbReference>
<comment type="pathway">
    <text evidence="2">Amino-acid biosynthesis; L-threonine biosynthesis; L-threonine from L-aspartate: step 5/5.</text>
</comment>
<feature type="modified residue" description="N6-(pyridoxal phosphate)lysine" evidence="12">
    <location>
        <position position="106"/>
    </location>
</feature>
<reference evidence="15 16" key="1">
    <citation type="journal article" date="2016" name="Nat. Commun.">
        <title>Thousands of microbial genomes shed light on interconnected biogeochemical processes in an aquifer system.</title>
        <authorList>
            <person name="Anantharaman K."/>
            <person name="Brown C.T."/>
            <person name="Hug L.A."/>
            <person name="Sharon I."/>
            <person name="Castelle C.J."/>
            <person name="Probst A.J."/>
            <person name="Thomas B.C."/>
            <person name="Singh A."/>
            <person name="Wilkins M.J."/>
            <person name="Karaoz U."/>
            <person name="Brodie E.L."/>
            <person name="Williams K.H."/>
            <person name="Hubbard S.S."/>
            <person name="Banfield J.F."/>
        </authorList>
    </citation>
    <scope>NUCLEOTIDE SEQUENCE [LARGE SCALE GENOMIC DNA]</scope>
</reference>
<dbReference type="GO" id="GO:0004795">
    <property type="term" value="F:threonine synthase activity"/>
    <property type="evidence" value="ECO:0007669"/>
    <property type="project" value="UniProtKB-UniRule"/>
</dbReference>
<proteinExistence type="inferred from homology"/>
<evidence type="ECO:0000256" key="12">
    <source>
        <dbReference type="PIRSR" id="PIRSR604450-51"/>
    </source>
</evidence>
<dbReference type="AlphaFoldDB" id="A0A1F7GL43"/>
<evidence type="ECO:0000256" key="2">
    <source>
        <dbReference type="ARBA" id="ARBA00004979"/>
    </source>
</evidence>
<feature type="domain" description="Threonine synthase N-terminal" evidence="14">
    <location>
        <begin position="4"/>
        <end position="79"/>
    </location>
</feature>
<evidence type="ECO:0000256" key="4">
    <source>
        <dbReference type="ARBA" id="ARBA00013028"/>
    </source>
</evidence>
<organism evidence="15 16">
    <name type="scientific">Candidatus Roizmanbacteria bacterium RIFCSPHIGHO2_01_FULL_39_8</name>
    <dbReference type="NCBI Taxonomy" id="1802033"/>
    <lineage>
        <taxon>Bacteria</taxon>
        <taxon>Candidatus Roizmaniibacteriota</taxon>
    </lineage>
</organism>
<comment type="caution">
    <text evidence="15">The sequence shown here is derived from an EMBL/GenBank/DDBJ whole genome shotgun (WGS) entry which is preliminary data.</text>
</comment>
<evidence type="ECO:0000313" key="16">
    <source>
        <dbReference type="Proteomes" id="UP000177026"/>
    </source>
</evidence>
<dbReference type="InterPro" id="IPR051166">
    <property type="entry name" value="Threonine_Synthase"/>
</dbReference>
<evidence type="ECO:0000259" key="14">
    <source>
        <dbReference type="Pfam" id="PF14821"/>
    </source>
</evidence>
<keyword evidence="8 12" id="KW-0663">Pyridoxal phosphate</keyword>
<evidence type="ECO:0000256" key="7">
    <source>
        <dbReference type="ARBA" id="ARBA00022697"/>
    </source>
</evidence>
<dbReference type="Pfam" id="PF14821">
    <property type="entry name" value="Thr_synth_N"/>
    <property type="match status" value="1"/>
</dbReference>
<keyword evidence="9" id="KW-0456">Lyase</keyword>
<dbReference type="EMBL" id="MFZI01000045">
    <property type="protein sequence ID" value="OGK19631.1"/>
    <property type="molecule type" value="Genomic_DNA"/>
</dbReference>
<comment type="catalytic activity">
    <reaction evidence="10">
        <text>O-phospho-L-homoserine + H2O = L-threonine + phosphate</text>
        <dbReference type="Rhea" id="RHEA:10840"/>
        <dbReference type="ChEBI" id="CHEBI:15377"/>
        <dbReference type="ChEBI" id="CHEBI:43474"/>
        <dbReference type="ChEBI" id="CHEBI:57590"/>
        <dbReference type="ChEBI" id="CHEBI:57926"/>
        <dbReference type="EC" id="4.2.3.1"/>
    </reaction>
</comment>
<dbReference type="EC" id="4.2.3.1" evidence="4 11"/>
<dbReference type="Proteomes" id="UP000177026">
    <property type="component" value="Unassembled WGS sequence"/>
</dbReference>
<dbReference type="UniPathway" id="UPA00050">
    <property type="reaction ID" value="UER00065"/>
</dbReference>
<name>A0A1F7GL43_9BACT</name>
<keyword evidence="6" id="KW-0028">Amino-acid biosynthesis</keyword>
<evidence type="ECO:0000256" key="8">
    <source>
        <dbReference type="ARBA" id="ARBA00022898"/>
    </source>
</evidence>
<feature type="domain" description="Tryptophan synthase beta chain-like PALP" evidence="13">
    <location>
        <begin position="92"/>
        <end position="366"/>
    </location>
</feature>
<dbReference type="SUPFAM" id="SSF53686">
    <property type="entry name" value="Tryptophan synthase beta subunit-like PLP-dependent enzymes"/>
    <property type="match status" value="1"/>
</dbReference>
<dbReference type="InterPro" id="IPR001926">
    <property type="entry name" value="TrpB-like_PALP"/>
</dbReference>
<dbReference type="PROSITE" id="PS00165">
    <property type="entry name" value="DEHYDRATASE_SER_THR"/>
    <property type="match status" value="1"/>
</dbReference>
<dbReference type="InterPro" id="IPR037158">
    <property type="entry name" value="Thr_synth_N_sf"/>
</dbReference>
<evidence type="ECO:0000256" key="5">
    <source>
        <dbReference type="ARBA" id="ARBA00018679"/>
    </source>
</evidence>
<gene>
    <name evidence="15" type="ORF">A2866_06705</name>
</gene>
<evidence type="ECO:0000313" key="15">
    <source>
        <dbReference type="EMBL" id="OGK19631.1"/>
    </source>
</evidence>
<sequence length="430" mass="48450">MILYSTNKRSPRVSFEAALFQGLAPDAGLYFPSSYPKFTKQEIRNLIGKPLPEIGYQVLNKWLSDEIDSVSLAKIAKAALDFPIPIKQVGPYYVLELFHGPTNSFKDVAARVLAQLMNHYLLRRKQKMTLFVATSGDTGGAVAQAFSDTRRVDVFVLFPKGRVSSLQEEQLTRVGKNVRPIEVEGTFDDCQSLVKKAIIDRELQWLNISSANSINIGRLLPQSIYYWYAYSRLKKRNIEFVVPTGNMGNITAGLLAYKTGMPVSTFLAATNRNNSLVRYLATRKFIPKKSVSTLSNAMDVGNPSNFTRIMELFSHNHLELKRLIKASSISDSQTIQTIKSVYKKYHYLLDPHSAVAWAAAGKRVKAKGPTLLLSTASPLKFADEIFKSTGIKFDSYWRKLPFMRRRKKKISVENSYPAFKNAVLTQLKVI</sequence>
<accession>A0A1F7GL43</accession>
<evidence type="ECO:0000256" key="1">
    <source>
        <dbReference type="ARBA" id="ARBA00001933"/>
    </source>
</evidence>
<evidence type="ECO:0000256" key="9">
    <source>
        <dbReference type="ARBA" id="ARBA00023239"/>
    </source>
</evidence>
<dbReference type="InterPro" id="IPR004450">
    <property type="entry name" value="Thr_synthase-like"/>
</dbReference>
<dbReference type="InterPro" id="IPR029144">
    <property type="entry name" value="Thr_synth_N"/>
</dbReference>
<keyword evidence="7" id="KW-0791">Threonine biosynthesis</keyword>
<dbReference type="NCBIfam" id="TIGR00260">
    <property type="entry name" value="thrC"/>
    <property type="match status" value="1"/>
</dbReference>
<evidence type="ECO:0000256" key="11">
    <source>
        <dbReference type="NCBIfam" id="TIGR00260"/>
    </source>
</evidence>
<protein>
    <recommendedName>
        <fullName evidence="5 11">Threonine synthase</fullName>
        <ecNumber evidence="4 11">4.2.3.1</ecNumber>
    </recommendedName>
</protein>
<dbReference type="Pfam" id="PF00291">
    <property type="entry name" value="PALP"/>
    <property type="match status" value="1"/>
</dbReference>
<comment type="similarity">
    <text evidence="3">Belongs to the threonine synthase family.</text>
</comment>
<dbReference type="Gene3D" id="3.90.1380.10">
    <property type="entry name" value="Threonine synthase, N-terminal domain"/>
    <property type="match status" value="1"/>
</dbReference>
<dbReference type="InterPro" id="IPR000634">
    <property type="entry name" value="Ser/Thr_deHydtase_PyrdxlP-BS"/>
</dbReference>
<evidence type="ECO:0000256" key="6">
    <source>
        <dbReference type="ARBA" id="ARBA00022605"/>
    </source>
</evidence>
<evidence type="ECO:0000256" key="10">
    <source>
        <dbReference type="ARBA" id="ARBA00049144"/>
    </source>
</evidence>
<evidence type="ECO:0000256" key="3">
    <source>
        <dbReference type="ARBA" id="ARBA00005517"/>
    </source>
</evidence>
<dbReference type="PANTHER" id="PTHR42690:SF1">
    <property type="entry name" value="THREONINE SYNTHASE-LIKE 2"/>
    <property type="match status" value="1"/>
</dbReference>
<evidence type="ECO:0000259" key="13">
    <source>
        <dbReference type="Pfam" id="PF00291"/>
    </source>
</evidence>
<dbReference type="InterPro" id="IPR036052">
    <property type="entry name" value="TrpB-like_PALP_sf"/>
</dbReference>
<dbReference type="GO" id="GO:0009088">
    <property type="term" value="P:threonine biosynthetic process"/>
    <property type="evidence" value="ECO:0007669"/>
    <property type="project" value="UniProtKB-UniRule"/>
</dbReference>
<dbReference type="Gene3D" id="3.40.50.1100">
    <property type="match status" value="2"/>
</dbReference>
<comment type="cofactor">
    <cofactor evidence="1 12">
        <name>pyridoxal 5'-phosphate</name>
        <dbReference type="ChEBI" id="CHEBI:597326"/>
    </cofactor>
</comment>